<dbReference type="InterPro" id="IPR014718">
    <property type="entry name" value="GH-type_carb-bd"/>
</dbReference>
<reference evidence="1 2" key="1">
    <citation type="journal article" date="2018" name="Nat. Biotechnol.">
        <title>A standardized bacterial taxonomy based on genome phylogeny substantially revises the tree of life.</title>
        <authorList>
            <person name="Parks D.H."/>
            <person name="Chuvochina M."/>
            <person name="Waite D.W."/>
            <person name="Rinke C."/>
            <person name="Skarshewski A."/>
            <person name="Chaumeil P.A."/>
            <person name="Hugenholtz P."/>
        </authorList>
    </citation>
    <scope>NUCLEOTIDE SEQUENCE [LARGE SCALE GENOMIC DNA]</scope>
    <source>
        <strain evidence="1">UBA9015</strain>
    </source>
</reference>
<dbReference type="InterPro" id="IPR008183">
    <property type="entry name" value="Aldose_1/G6P_1-epimerase"/>
</dbReference>
<dbReference type="EMBL" id="DOYJ01000370">
    <property type="protein sequence ID" value="HCB77131.1"/>
    <property type="molecule type" value="Genomic_DNA"/>
</dbReference>
<dbReference type="CDD" id="cd09021">
    <property type="entry name" value="Aldose_epim_Ec_YphB"/>
    <property type="match status" value="1"/>
</dbReference>
<organism evidence="1 2">
    <name type="scientific">Sphingomonas bacterium</name>
    <dbReference type="NCBI Taxonomy" id="1895847"/>
    <lineage>
        <taxon>Bacteria</taxon>
        <taxon>Pseudomonadati</taxon>
        <taxon>Pseudomonadota</taxon>
        <taxon>Alphaproteobacteria</taxon>
        <taxon>Sphingomonadales</taxon>
        <taxon>Sphingomonadaceae</taxon>
        <taxon>Sphingomonas</taxon>
    </lineage>
</organism>
<dbReference type="GO" id="GO:0030246">
    <property type="term" value="F:carbohydrate binding"/>
    <property type="evidence" value="ECO:0007669"/>
    <property type="project" value="InterPro"/>
</dbReference>
<dbReference type="SUPFAM" id="SSF74650">
    <property type="entry name" value="Galactose mutarotase-like"/>
    <property type="match status" value="1"/>
</dbReference>
<accession>A0A3D0WEG7</accession>
<proteinExistence type="predicted"/>
<dbReference type="Pfam" id="PF01263">
    <property type="entry name" value="Aldose_epim"/>
    <property type="match status" value="1"/>
</dbReference>
<comment type="caution">
    <text evidence="1">The sequence shown here is derived from an EMBL/GenBank/DDBJ whole genome shotgun (WGS) entry which is preliminary data.</text>
</comment>
<sequence length="290" mass="32185">MAGHDDIELSADDYRLAIRPTLGGAITRFEWRGWPVLRPMVGSTILDVGCFPMVPFVNRVAHGRFTFGGESIRLSPNFPGAPHPHPLHGDGWLSDWRVERLDAGSLRLILDRPRGDWPWAYKAWQSFDLSPTGLTIELALRNDSDRPMPAAIGLHPYFPLTPGTRYRGRHRGAFATRPDGLPQRLTLLDAPAEWFADRPIARCSVDTVHANRDGPLSIAWPERGIELVMHPDPIFAFTGVFVQPDHGFLCIEPMSEQTDAVNQQPKTLHILAPGDTIAGSVRMEVGLLAS</sequence>
<dbReference type="AlphaFoldDB" id="A0A3D0WEG7"/>
<evidence type="ECO:0008006" key="3">
    <source>
        <dbReference type="Google" id="ProtNLM"/>
    </source>
</evidence>
<dbReference type="InterPro" id="IPR011013">
    <property type="entry name" value="Gal_mutarotase_sf_dom"/>
</dbReference>
<dbReference type="Proteomes" id="UP000262699">
    <property type="component" value="Unassembled WGS sequence"/>
</dbReference>
<protein>
    <recommendedName>
        <fullName evidence="3">Aldose 1-epimerase</fullName>
    </recommendedName>
</protein>
<evidence type="ECO:0000313" key="2">
    <source>
        <dbReference type="Proteomes" id="UP000262699"/>
    </source>
</evidence>
<dbReference type="GO" id="GO:0016853">
    <property type="term" value="F:isomerase activity"/>
    <property type="evidence" value="ECO:0007669"/>
    <property type="project" value="InterPro"/>
</dbReference>
<name>A0A3D0WEG7_9SPHN</name>
<gene>
    <name evidence="1" type="ORF">DEP91_13355</name>
</gene>
<dbReference type="GO" id="GO:0005975">
    <property type="term" value="P:carbohydrate metabolic process"/>
    <property type="evidence" value="ECO:0007669"/>
    <property type="project" value="InterPro"/>
</dbReference>
<dbReference type="Gene3D" id="2.70.98.10">
    <property type="match status" value="1"/>
</dbReference>
<evidence type="ECO:0000313" key="1">
    <source>
        <dbReference type="EMBL" id="HCB77131.1"/>
    </source>
</evidence>